<feature type="compositionally biased region" description="Polar residues" evidence="3">
    <location>
        <begin position="1"/>
        <end position="11"/>
    </location>
</feature>
<dbReference type="GO" id="GO:0005737">
    <property type="term" value="C:cytoplasm"/>
    <property type="evidence" value="ECO:0007669"/>
    <property type="project" value="TreeGrafter"/>
</dbReference>
<dbReference type="PROSITE" id="PS51043">
    <property type="entry name" value="DDHD"/>
    <property type="match status" value="1"/>
</dbReference>
<organism evidence="5 6">
    <name type="scientific">Acropora cervicornis</name>
    <name type="common">Staghorn coral</name>
    <dbReference type="NCBI Taxonomy" id="6130"/>
    <lineage>
        <taxon>Eukaryota</taxon>
        <taxon>Metazoa</taxon>
        <taxon>Cnidaria</taxon>
        <taxon>Anthozoa</taxon>
        <taxon>Hexacorallia</taxon>
        <taxon>Scleractinia</taxon>
        <taxon>Astrocoeniina</taxon>
        <taxon>Acroporidae</taxon>
        <taxon>Acropora</taxon>
    </lineage>
</organism>
<dbReference type="Proteomes" id="UP001249851">
    <property type="component" value="Unassembled WGS sequence"/>
</dbReference>
<feature type="compositionally biased region" description="Basic and acidic residues" evidence="3">
    <location>
        <begin position="683"/>
        <end position="694"/>
    </location>
</feature>
<feature type="region of interest" description="Disordered" evidence="3">
    <location>
        <begin position="1"/>
        <end position="35"/>
    </location>
</feature>
<dbReference type="Pfam" id="PF23463">
    <property type="entry name" value="WWE_2"/>
    <property type="match status" value="1"/>
</dbReference>
<evidence type="ECO:0000256" key="3">
    <source>
        <dbReference type="SAM" id="MobiDB-lite"/>
    </source>
</evidence>
<evidence type="ECO:0000259" key="4">
    <source>
        <dbReference type="PROSITE" id="PS51043"/>
    </source>
</evidence>
<dbReference type="PANTHER" id="PTHR23509:SF48">
    <property type="entry name" value="INTRACELLULAR PHOSPHOLIPASE A1"/>
    <property type="match status" value="1"/>
</dbReference>
<evidence type="ECO:0000256" key="2">
    <source>
        <dbReference type="SAM" id="Coils"/>
    </source>
</evidence>
<reference evidence="5" key="2">
    <citation type="journal article" date="2023" name="Science">
        <title>Genomic signatures of disease resistance in endangered staghorn corals.</title>
        <authorList>
            <person name="Vollmer S.V."/>
            <person name="Selwyn J.D."/>
            <person name="Despard B.A."/>
            <person name="Roesel C.L."/>
        </authorList>
    </citation>
    <scope>NUCLEOTIDE SEQUENCE</scope>
    <source>
        <strain evidence="5">K2</strain>
    </source>
</reference>
<feature type="compositionally biased region" description="Basic and acidic residues" evidence="3">
    <location>
        <begin position="561"/>
        <end position="571"/>
    </location>
</feature>
<reference evidence="5" key="1">
    <citation type="journal article" date="2023" name="G3 (Bethesda)">
        <title>Whole genome assembly and annotation of the endangered Caribbean coral Acropora cervicornis.</title>
        <authorList>
            <person name="Selwyn J.D."/>
            <person name="Vollmer S.V."/>
        </authorList>
    </citation>
    <scope>NUCLEOTIDE SEQUENCE</scope>
    <source>
        <strain evidence="5">K2</strain>
    </source>
</reference>
<evidence type="ECO:0000313" key="5">
    <source>
        <dbReference type="EMBL" id="KAK2551725.1"/>
    </source>
</evidence>
<dbReference type="Pfam" id="PF02862">
    <property type="entry name" value="DDHD"/>
    <property type="match status" value="1"/>
</dbReference>
<dbReference type="GO" id="GO:0004620">
    <property type="term" value="F:phospholipase activity"/>
    <property type="evidence" value="ECO:0007669"/>
    <property type="project" value="TreeGrafter"/>
</dbReference>
<evidence type="ECO:0000313" key="6">
    <source>
        <dbReference type="Proteomes" id="UP001249851"/>
    </source>
</evidence>
<feature type="compositionally biased region" description="Low complexity" evidence="3">
    <location>
        <begin position="663"/>
        <end position="674"/>
    </location>
</feature>
<dbReference type="InterPro" id="IPR057826">
    <property type="entry name" value="WWE_C20G8.02"/>
</dbReference>
<sequence>MSDNGGDNQLNKKSPQKPPRPPAPSTLSKLPRSGSIQKHMEALQGLKPERIRWFVKEDKKWLPLNGSDSLAVEKCFREMLELESKAEDEPKVVNSSSPYKMPTIKGGLYEVDVVARKCKPIYWKGNSISVCRGTWFTGTSSTDAWQPLSEEDANQIEESHQTMWRAMGIPVGPVETGSERQGIGRLTLKGFYVEWNDIADVWLYWDDVKSRIIRNVSERIGLSSGPASQLHRGFHTDAEPDDRPPDISHLVFVVHGIGQLLHMSNIVKSCTDLRQGAATVLNKQQDISQDQRIEFVPVEWRSSLKLDEGTIDRVTPSSMSGLRKLLNTSMMDVMYYTSPYYRNEIIDGVRDEMNRLYAMFCARNPDFSERNGKVSIVAHSLGSVIAYDILTLWDTELRHLSHDSTTGTGFLTESVAFMRCVTEQSPLVDESDVAAETDTAQKQKENLRIELAKSRSRVMQLEAMLSRAEVQEHGTDSANDDCPYALRFKVTNLFCVGSPLAAFLALRGIRPQDDVEDNVLPKSVCKRVMNIYHPADPVAYRLEPLLSEDYVAIPPAQLPRYDSKQGTDGRPSKTRASGKWGGLFTSYRMGFHRHKPEAEEAGSNSEENGYEDEVVIVHNATAEDKTVASCTDVQSATMHMLTDGASVTSPKRTGWLASLFGSASKPMSSSASSQESEETLETDGAKKDEPAKNAEHITVPAKVLKERLDFTLREGYMEYNYWSAVTSHVTYWNSCDVARFILEHCLDTGEGEGASEDPLLE</sequence>
<feature type="coiled-coil region" evidence="2">
    <location>
        <begin position="437"/>
        <end position="471"/>
    </location>
</feature>
<proteinExistence type="inferred from homology"/>
<dbReference type="PANTHER" id="PTHR23509">
    <property type="entry name" value="PA-PL1 PHOSPHOLIPASE FAMILY"/>
    <property type="match status" value="1"/>
</dbReference>
<dbReference type="AlphaFoldDB" id="A0AAD9PZU7"/>
<protein>
    <submittedName>
        <fullName evidence="5">Phospholipase DDHD1</fullName>
    </submittedName>
</protein>
<keyword evidence="2" id="KW-0175">Coiled coil</keyword>
<evidence type="ECO:0000256" key="1">
    <source>
        <dbReference type="ARBA" id="ARBA00038464"/>
    </source>
</evidence>
<comment type="caution">
    <text evidence="5">The sequence shown here is derived from an EMBL/GenBank/DDBJ whole genome shotgun (WGS) entry which is preliminary data.</text>
</comment>
<dbReference type="SMART" id="SM01127">
    <property type="entry name" value="DDHD"/>
    <property type="match status" value="1"/>
</dbReference>
<dbReference type="InterPro" id="IPR004177">
    <property type="entry name" value="DDHD_dom"/>
</dbReference>
<dbReference type="EMBL" id="JARQWQ010000094">
    <property type="protein sequence ID" value="KAK2551725.1"/>
    <property type="molecule type" value="Genomic_DNA"/>
</dbReference>
<feature type="domain" description="DDHD" evidence="4">
    <location>
        <begin position="486"/>
        <end position="747"/>
    </location>
</feature>
<dbReference type="GO" id="GO:0046872">
    <property type="term" value="F:metal ion binding"/>
    <property type="evidence" value="ECO:0007669"/>
    <property type="project" value="InterPro"/>
</dbReference>
<gene>
    <name evidence="5" type="ORF">P5673_027325</name>
</gene>
<dbReference type="InterPro" id="IPR058055">
    <property type="entry name" value="PA-PLA1"/>
</dbReference>
<comment type="similarity">
    <text evidence="1">Belongs to the PA-PLA1 family.</text>
</comment>
<accession>A0AAD9PZU7</accession>
<feature type="region of interest" description="Disordered" evidence="3">
    <location>
        <begin position="558"/>
        <end position="581"/>
    </location>
</feature>
<keyword evidence="6" id="KW-1185">Reference proteome</keyword>
<name>A0AAD9PZU7_ACRCE</name>
<feature type="region of interest" description="Disordered" evidence="3">
    <location>
        <begin position="663"/>
        <end position="694"/>
    </location>
</feature>